<dbReference type="NCBIfam" id="TIGR00046">
    <property type="entry name" value="RsmE family RNA methyltransferase"/>
    <property type="match status" value="1"/>
</dbReference>
<evidence type="ECO:0000259" key="13">
    <source>
        <dbReference type="Pfam" id="PF04452"/>
    </source>
</evidence>
<evidence type="ECO:0000313" key="16">
    <source>
        <dbReference type="Proteomes" id="UP000006294"/>
    </source>
</evidence>
<dbReference type="PANTHER" id="PTHR30027:SF3">
    <property type="entry name" value="16S RRNA (URACIL(1498)-N(3))-METHYLTRANSFERASE"/>
    <property type="match status" value="1"/>
</dbReference>
<dbReference type="AlphaFoldDB" id="K0IXM8"/>
<comment type="catalytic activity">
    <reaction evidence="11 12">
        <text>uridine(1498) in 16S rRNA + S-adenosyl-L-methionine = N(3)-methyluridine(1498) in 16S rRNA + S-adenosyl-L-homocysteine + H(+)</text>
        <dbReference type="Rhea" id="RHEA:42920"/>
        <dbReference type="Rhea" id="RHEA-COMP:10283"/>
        <dbReference type="Rhea" id="RHEA-COMP:10284"/>
        <dbReference type="ChEBI" id="CHEBI:15378"/>
        <dbReference type="ChEBI" id="CHEBI:57856"/>
        <dbReference type="ChEBI" id="CHEBI:59789"/>
        <dbReference type="ChEBI" id="CHEBI:65315"/>
        <dbReference type="ChEBI" id="CHEBI:74502"/>
        <dbReference type="EC" id="2.1.1.193"/>
    </reaction>
</comment>
<evidence type="ECO:0000256" key="12">
    <source>
        <dbReference type="PIRNR" id="PIRNR015601"/>
    </source>
</evidence>
<dbReference type="NCBIfam" id="NF008691">
    <property type="entry name" value="PRK11713.1-4"/>
    <property type="match status" value="1"/>
</dbReference>
<keyword evidence="16" id="KW-1185">Reference proteome</keyword>
<reference evidence="15 16" key="1">
    <citation type="submission" date="2011-01" db="EMBL/GenBank/DDBJ databases">
        <title>Whole genome sequence of Amphibacillus xylinus NBRC 15112.</title>
        <authorList>
            <person name="Nakazawa H."/>
            <person name="Katano Y."/>
            <person name="Nakamura S."/>
            <person name="Sasagawa M."/>
            <person name="Fukada J."/>
            <person name="Arai T."/>
            <person name="Sasakura N."/>
            <person name="Mochizuki D."/>
            <person name="Hosoyama A."/>
            <person name="Harada K."/>
            <person name="Horikawa H."/>
            <person name="Kato Y."/>
            <person name="Harada T."/>
            <person name="Sasaki K."/>
            <person name="Sekiguchi M."/>
            <person name="Hodoyama M."/>
            <person name="Nishiko R."/>
            <person name="Narita H."/>
            <person name="Hanamaki A."/>
            <person name="Hata C."/>
            <person name="Konno Y."/>
            <person name="Niimura Y."/>
            <person name="Yamazaki S."/>
            <person name="Fujita N."/>
        </authorList>
    </citation>
    <scope>NUCLEOTIDE SEQUENCE [LARGE SCALE GENOMIC DNA]</scope>
    <source>
        <strain evidence="16">ATCC 51415 / DSM 6626 / JCM 7361 / LMG 17667 / NBRC 15112 / Ep01</strain>
    </source>
</reference>
<dbReference type="KEGG" id="axl:AXY_11030"/>
<feature type="domain" description="Ribosomal RNA small subunit methyltransferase E methyltransferase" evidence="13">
    <location>
        <begin position="73"/>
        <end position="242"/>
    </location>
</feature>
<dbReference type="InterPro" id="IPR015947">
    <property type="entry name" value="PUA-like_sf"/>
</dbReference>
<dbReference type="GO" id="GO:0005737">
    <property type="term" value="C:cytoplasm"/>
    <property type="evidence" value="ECO:0007669"/>
    <property type="project" value="UniProtKB-SubCell"/>
</dbReference>
<dbReference type="InterPro" id="IPR046886">
    <property type="entry name" value="RsmE_MTase_dom"/>
</dbReference>
<dbReference type="Pfam" id="PF20260">
    <property type="entry name" value="PUA_4"/>
    <property type="match status" value="1"/>
</dbReference>
<name>K0IXM8_AMPXN</name>
<evidence type="ECO:0000256" key="5">
    <source>
        <dbReference type="ARBA" id="ARBA00022490"/>
    </source>
</evidence>
<evidence type="ECO:0000256" key="3">
    <source>
        <dbReference type="ARBA" id="ARBA00012328"/>
    </source>
</evidence>
<dbReference type="PIRSF" id="PIRSF015601">
    <property type="entry name" value="MTase_slr0722"/>
    <property type="match status" value="1"/>
</dbReference>
<dbReference type="GO" id="GO:0070042">
    <property type="term" value="F:rRNA (uridine-N3-)-methyltransferase activity"/>
    <property type="evidence" value="ECO:0007669"/>
    <property type="project" value="TreeGrafter"/>
</dbReference>
<dbReference type="SUPFAM" id="SSF75217">
    <property type="entry name" value="alpha/beta knot"/>
    <property type="match status" value="1"/>
</dbReference>
<dbReference type="Proteomes" id="UP000006294">
    <property type="component" value="Chromosome"/>
</dbReference>
<sequence>MQRYFVDKEYWLDEQVVIKGDDYHHIVNVMRMRVGDEVICNHPDKEAYLCSIDRIDQQAIYLNKINRMTDQVELPVDITLIQGLPKGDKLEWIVQKSTELGVKKIIPLNTARSVVKWDIKKQAKKIDRLKKIAKEASEQSHRTDQPIIESLMTIKQLSAQIEEFDHLFVAYEETTRQIKTDKLYTYLENIKPGQSVAIVIGPEGGLTEEEIEQLYAAQFKAVRLGPRILRTETAPLYFLSVMSLLFEES</sequence>
<keyword evidence="7 12" id="KW-0489">Methyltransferase</keyword>
<accession>K0IXM8</accession>
<comment type="subcellular location">
    <subcellularLocation>
        <location evidence="1 12">Cytoplasm</location>
    </subcellularLocation>
</comment>
<comment type="similarity">
    <text evidence="2 12">Belongs to the RNA methyltransferase RsmE family.</text>
</comment>
<comment type="function">
    <text evidence="10 12">Specifically methylates the N3 position of the uracil ring of uridine 1498 (m3U1498) in 16S rRNA. Acts on the fully assembled 30S ribosomal subunit.</text>
</comment>
<evidence type="ECO:0000256" key="7">
    <source>
        <dbReference type="ARBA" id="ARBA00022603"/>
    </source>
</evidence>
<dbReference type="EC" id="2.1.1.193" evidence="3 12"/>
<keyword evidence="9 12" id="KW-0949">S-adenosyl-L-methionine</keyword>
<evidence type="ECO:0000313" key="15">
    <source>
        <dbReference type="EMBL" id="BAM47235.1"/>
    </source>
</evidence>
<dbReference type="OrthoDB" id="9815641at2"/>
<evidence type="ECO:0000256" key="4">
    <source>
        <dbReference type="ARBA" id="ARBA00013673"/>
    </source>
</evidence>
<dbReference type="eggNOG" id="COG1385">
    <property type="taxonomic scope" value="Bacteria"/>
</dbReference>
<evidence type="ECO:0000256" key="1">
    <source>
        <dbReference type="ARBA" id="ARBA00004496"/>
    </source>
</evidence>
<proteinExistence type="inferred from homology"/>
<dbReference type="Pfam" id="PF04452">
    <property type="entry name" value="Methyltrans_RNA"/>
    <property type="match status" value="1"/>
</dbReference>
<protein>
    <recommendedName>
        <fullName evidence="4 12">Ribosomal RNA small subunit methyltransferase E</fullName>
        <ecNumber evidence="3 12">2.1.1.193</ecNumber>
    </recommendedName>
</protein>
<dbReference type="InterPro" id="IPR029026">
    <property type="entry name" value="tRNA_m1G_MTases_N"/>
</dbReference>
<evidence type="ECO:0000256" key="10">
    <source>
        <dbReference type="ARBA" id="ARBA00025699"/>
    </source>
</evidence>
<dbReference type="PANTHER" id="PTHR30027">
    <property type="entry name" value="RIBOSOMAL RNA SMALL SUBUNIT METHYLTRANSFERASE E"/>
    <property type="match status" value="1"/>
</dbReference>
<dbReference type="InterPro" id="IPR029028">
    <property type="entry name" value="Alpha/beta_knot_MTases"/>
</dbReference>
<dbReference type="HOGENOM" id="CLU_067442_3_0_9"/>
<dbReference type="InterPro" id="IPR046887">
    <property type="entry name" value="RsmE_PUA-like"/>
</dbReference>
<feature type="domain" description="Ribosomal RNA small subunit methyltransferase E PUA-like" evidence="14">
    <location>
        <begin position="18"/>
        <end position="61"/>
    </location>
</feature>
<gene>
    <name evidence="15" type="primary">rsmE</name>
    <name evidence="15" type="ordered locus">AXY_11030</name>
</gene>
<dbReference type="PATRIC" id="fig|698758.3.peg.1100"/>
<dbReference type="Gene3D" id="3.40.1280.10">
    <property type="match status" value="1"/>
</dbReference>
<dbReference type="CDD" id="cd18084">
    <property type="entry name" value="RsmE-like"/>
    <property type="match status" value="1"/>
</dbReference>
<dbReference type="InterPro" id="IPR006700">
    <property type="entry name" value="RsmE"/>
</dbReference>
<keyword evidence="5 12" id="KW-0963">Cytoplasm</keyword>
<dbReference type="STRING" id="698758.AXY_11030"/>
<dbReference type="SUPFAM" id="SSF88697">
    <property type="entry name" value="PUA domain-like"/>
    <property type="match status" value="1"/>
</dbReference>
<dbReference type="NCBIfam" id="NF008692">
    <property type="entry name" value="PRK11713.1-5"/>
    <property type="match status" value="1"/>
</dbReference>
<dbReference type="Gene3D" id="2.40.240.20">
    <property type="entry name" value="Hypothetical PUA domain-like, domain 1"/>
    <property type="match status" value="1"/>
</dbReference>
<dbReference type="EMBL" id="AP012050">
    <property type="protein sequence ID" value="BAM47235.1"/>
    <property type="molecule type" value="Genomic_DNA"/>
</dbReference>
<keyword evidence="6 12" id="KW-0698">rRNA processing</keyword>
<dbReference type="GO" id="GO:0070475">
    <property type="term" value="P:rRNA base methylation"/>
    <property type="evidence" value="ECO:0007669"/>
    <property type="project" value="TreeGrafter"/>
</dbReference>
<evidence type="ECO:0000256" key="9">
    <source>
        <dbReference type="ARBA" id="ARBA00022691"/>
    </source>
</evidence>
<evidence type="ECO:0000256" key="11">
    <source>
        <dbReference type="ARBA" id="ARBA00047944"/>
    </source>
</evidence>
<organism evidence="15 16">
    <name type="scientific">Amphibacillus xylanus (strain ATCC 51415 / DSM 6626 / JCM 7361 / LMG 17667 / NBRC 15112 / Ep01)</name>
    <dbReference type="NCBI Taxonomy" id="698758"/>
    <lineage>
        <taxon>Bacteria</taxon>
        <taxon>Bacillati</taxon>
        <taxon>Bacillota</taxon>
        <taxon>Bacilli</taxon>
        <taxon>Bacillales</taxon>
        <taxon>Bacillaceae</taxon>
        <taxon>Amphibacillus</taxon>
    </lineage>
</organism>
<evidence type="ECO:0000256" key="8">
    <source>
        <dbReference type="ARBA" id="ARBA00022679"/>
    </source>
</evidence>
<evidence type="ECO:0000259" key="14">
    <source>
        <dbReference type="Pfam" id="PF20260"/>
    </source>
</evidence>
<evidence type="ECO:0000256" key="6">
    <source>
        <dbReference type="ARBA" id="ARBA00022552"/>
    </source>
</evidence>
<keyword evidence="8 12" id="KW-0808">Transferase</keyword>
<evidence type="ECO:0000256" key="2">
    <source>
        <dbReference type="ARBA" id="ARBA00005528"/>
    </source>
</evidence>